<dbReference type="PROSITE" id="PS00099">
    <property type="entry name" value="THIOLASE_3"/>
    <property type="match status" value="1"/>
</dbReference>
<dbReference type="InterPro" id="IPR020617">
    <property type="entry name" value="Thiolase_C"/>
</dbReference>
<evidence type="ECO:0000256" key="3">
    <source>
        <dbReference type="ARBA" id="ARBA00022679"/>
    </source>
</evidence>
<comment type="caution">
    <text evidence="9">The sequence shown here is derived from an EMBL/GenBank/DDBJ whole genome shotgun (WGS) entry which is preliminary data.</text>
</comment>
<sequence length="395" mass="42416">MNDRYVIVSGVRTPIGRFGGSLRNIDSGKLASIAIKEAVNRAGIEPYQVDEVVMGEVRQTSESSNVARVAALRSGIPIDKPAFTVNRLCASGMQAIVSAIQQIAFNQADIVVAGGTENLSRAPFYIFNARFGEGPPKMIDSNLLNGQQPMEMYGENLGMGITAENLAEKYGVSREEQDEFAVLSQQKAARAIEKGVFNDEIIPVEVKSKKETVIFDTDEHPRPSTTIEKLAKLRPAFKEAGSVTAGNACGRNDGAAALVIMKEEKANELGLRPLVRIVDWATSGVGPEIMGIGPVPAVQALFERTGLTKEDIDLFELNEAFAAQALSVIKELELDINKVNVNGGAISLGHPLGATGARITITLMHELIRRQERYGVATLCIGGGQGMALLIERIA</sequence>
<keyword evidence="3 6" id="KW-0808">Transferase</keyword>
<dbReference type="Pfam" id="PF02803">
    <property type="entry name" value="Thiolase_C"/>
    <property type="match status" value="1"/>
</dbReference>
<dbReference type="InterPro" id="IPR020615">
    <property type="entry name" value="Thiolase_acyl_enz_int_AS"/>
</dbReference>
<comment type="similarity">
    <text evidence="1 6">Belongs to the thiolase-like superfamily. Thiolase family.</text>
</comment>
<dbReference type="PROSITE" id="PS00737">
    <property type="entry name" value="THIOLASE_2"/>
    <property type="match status" value="1"/>
</dbReference>
<dbReference type="InterPro" id="IPR002155">
    <property type="entry name" value="Thiolase"/>
</dbReference>
<evidence type="ECO:0000256" key="6">
    <source>
        <dbReference type="RuleBase" id="RU003557"/>
    </source>
</evidence>
<dbReference type="EMBL" id="JBHTCT010000005">
    <property type="protein sequence ID" value="MFC7364170.1"/>
    <property type="molecule type" value="Genomic_DNA"/>
</dbReference>
<dbReference type="CDD" id="cd00751">
    <property type="entry name" value="thiolase"/>
    <property type="match status" value="1"/>
</dbReference>
<dbReference type="Gene3D" id="3.40.47.10">
    <property type="match status" value="2"/>
</dbReference>
<gene>
    <name evidence="9" type="ORF">ACFQQH_03195</name>
</gene>
<name>A0ABW2NEM4_9BACL</name>
<evidence type="ECO:0000313" key="10">
    <source>
        <dbReference type="Proteomes" id="UP001596483"/>
    </source>
</evidence>
<evidence type="ECO:0000256" key="5">
    <source>
        <dbReference type="ARBA" id="ARBA00030755"/>
    </source>
</evidence>
<accession>A0ABW2NEM4</accession>
<dbReference type="SUPFAM" id="SSF53901">
    <property type="entry name" value="Thiolase-like"/>
    <property type="match status" value="2"/>
</dbReference>
<dbReference type="InterPro" id="IPR020610">
    <property type="entry name" value="Thiolase_AS"/>
</dbReference>
<dbReference type="NCBIfam" id="TIGR01930">
    <property type="entry name" value="AcCoA-C-Actrans"/>
    <property type="match status" value="1"/>
</dbReference>
<dbReference type="Proteomes" id="UP001596483">
    <property type="component" value="Unassembled WGS sequence"/>
</dbReference>
<reference evidence="10" key="1">
    <citation type="journal article" date="2019" name="Int. J. Syst. Evol. Microbiol.">
        <title>The Global Catalogue of Microorganisms (GCM) 10K type strain sequencing project: providing services to taxonomists for standard genome sequencing and annotation.</title>
        <authorList>
            <consortium name="The Broad Institute Genomics Platform"/>
            <consortium name="The Broad Institute Genome Sequencing Center for Infectious Disease"/>
            <person name="Wu L."/>
            <person name="Ma J."/>
        </authorList>
    </citation>
    <scope>NUCLEOTIDE SEQUENCE [LARGE SCALE GENOMIC DNA]</scope>
    <source>
        <strain evidence="10">JCM 4738</strain>
    </source>
</reference>
<proteinExistence type="inferred from homology"/>
<evidence type="ECO:0000256" key="1">
    <source>
        <dbReference type="ARBA" id="ARBA00010982"/>
    </source>
</evidence>
<dbReference type="RefSeq" id="WP_157296215.1">
    <property type="nucleotide sequence ID" value="NZ_JBHTCT010000005.1"/>
</dbReference>
<dbReference type="PANTHER" id="PTHR18919:SF107">
    <property type="entry name" value="ACETYL-COA ACETYLTRANSFERASE, CYTOSOLIC"/>
    <property type="match status" value="1"/>
</dbReference>
<dbReference type="PANTHER" id="PTHR18919">
    <property type="entry name" value="ACETYL-COA C-ACYLTRANSFERASE"/>
    <property type="match status" value="1"/>
</dbReference>
<evidence type="ECO:0000313" key="9">
    <source>
        <dbReference type="EMBL" id="MFC7364170.1"/>
    </source>
</evidence>
<dbReference type="GO" id="GO:0016746">
    <property type="term" value="F:acyltransferase activity"/>
    <property type="evidence" value="ECO:0007669"/>
    <property type="project" value="UniProtKB-KW"/>
</dbReference>
<dbReference type="PIRSF" id="PIRSF000429">
    <property type="entry name" value="Ac-CoA_Ac_transf"/>
    <property type="match status" value="1"/>
</dbReference>
<dbReference type="InterPro" id="IPR016039">
    <property type="entry name" value="Thiolase-like"/>
</dbReference>
<dbReference type="InterPro" id="IPR020613">
    <property type="entry name" value="Thiolase_CS"/>
</dbReference>
<keyword evidence="4 6" id="KW-0012">Acyltransferase</keyword>
<protein>
    <recommendedName>
        <fullName evidence="2">acetyl-CoA C-acetyltransferase</fullName>
        <ecNumber evidence="2">2.3.1.9</ecNumber>
    </recommendedName>
    <alternativeName>
        <fullName evidence="5">Acetoacetyl-CoA thiolase</fullName>
    </alternativeName>
</protein>
<evidence type="ECO:0000256" key="4">
    <source>
        <dbReference type="ARBA" id="ARBA00023315"/>
    </source>
</evidence>
<organism evidence="9 10">
    <name type="scientific">Bhargavaea changchunensis</name>
    <dbReference type="NCBI Taxonomy" id="2134037"/>
    <lineage>
        <taxon>Bacteria</taxon>
        <taxon>Bacillati</taxon>
        <taxon>Bacillota</taxon>
        <taxon>Bacilli</taxon>
        <taxon>Bacillales</taxon>
        <taxon>Caryophanaceae</taxon>
        <taxon>Bhargavaea</taxon>
    </lineage>
</organism>
<evidence type="ECO:0000259" key="7">
    <source>
        <dbReference type="Pfam" id="PF00108"/>
    </source>
</evidence>
<dbReference type="InterPro" id="IPR020616">
    <property type="entry name" value="Thiolase_N"/>
</dbReference>
<feature type="domain" description="Thiolase C-terminal" evidence="8">
    <location>
        <begin position="272"/>
        <end position="393"/>
    </location>
</feature>
<evidence type="ECO:0000256" key="2">
    <source>
        <dbReference type="ARBA" id="ARBA00012705"/>
    </source>
</evidence>
<feature type="domain" description="Thiolase N-terminal" evidence="7">
    <location>
        <begin position="6"/>
        <end position="264"/>
    </location>
</feature>
<dbReference type="EC" id="2.3.1.9" evidence="2"/>
<keyword evidence="10" id="KW-1185">Reference proteome</keyword>
<dbReference type="PROSITE" id="PS00098">
    <property type="entry name" value="THIOLASE_1"/>
    <property type="match status" value="1"/>
</dbReference>
<dbReference type="Pfam" id="PF00108">
    <property type="entry name" value="Thiolase_N"/>
    <property type="match status" value="1"/>
</dbReference>
<evidence type="ECO:0000259" key="8">
    <source>
        <dbReference type="Pfam" id="PF02803"/>
    </source>
</evidence>